<dbReference type="RefSeq" id="WP_011019551.1">
    <property type="nucleotide sequence ID" value="NC_003551.1"/>
</dbReference>
<feature type="transmembrane region" description="Helical" evidence="7">
    <location>
        <begin position="47"/>
        <end position="69"/>
    </location>
</feature>
<dbReference type="Proteomes" id="UP000001826">
    <property type="component" value="Chromosome"/>
</dbReference>
<evidence type="ECO:0000313" key="10">
    <source>
        <dbReference type="Proteomes" id="UP000001826"/>
    </source>
</evidence>
<dbReference type="PANTHER" id="PTHR30176">
    <property type="entry name" value="FERREDOXIN-TYPE PROTEIN NAPH"/>
    <property type="match status" value="1"/>
</dbReference>
<dbReference type="AlphaFoldDB" id="Q8TW53"/>
<keyword evidence="2" id="KW-0004">4Fe-4S</keyword>
<dbReference type="EMBL" id="AE009439">
    <property type="protein sequence ID" value="AAM02396.1"/>
    <property type="molecule type" value="Genomic_DNA"/>
</dbReference>
<feature type="domain" description="4Fe-4S ferredoxin-type" evidence="8">
    <location>
        <begin position="168"/>
        <end position="200"/>
    </location>
</feature>
<evidence type="ECO:0000256" key="2">
    <source>
        <dbReference type="ARBA" id="ARBA00022485"/>
    </source>
</evidence>
<feature type="transmembrane region" description="Helical" evidence="7">
    <location>
        <begin position="12"/>
        <end position="41"/>
    </location>
</feature>
<dbReference type="InParanoid" id="Q8TW53"/>
<keyword evidence="6" id="KW-0411">Iron-sulfur</keyword>
<keyword evidence="4" id="KW-0249">Electron transport</keyword>
<dbReference type="PANTHER" id="PTHR30176:SF3">
    <property type="entry name" value="FERREDOXIN-TYPE PROTEIN NAPH"/>
    <property type="match status" value="1"/>
</dbReference>
<feature type="domain" description="4Fe-4S ferredoxin-type" evidence="8">
    <location>
        <begin position="63"/>
        <end position="105"/>
    </location>
</feature>
<keyword evidence="7" id="KW-1133">Transmembrane helix</keyword>
<evidence type="ECO:0000259" key="8">
    <source>
        <dbReference type="Pfam" id="PF12801"/>
    </source>
</evidence>
<organism evidence="9 10">
    <name type="scientific">Methanopyrus kandleri (strain AV19 / DSM 6324 / JCM 9639 / NBRC 100938)</name>
    <dbReference type="NCBI Taxonomy" id="190192"/>
    <lineage>
        <taxon>Archaea</taxon>
        <taxon>Methanobacteriati</taxon>
        <taxon>Methanobacteriota</taxon>
        <taxon>Methanomada group</taxon>
        <taxon>Methanopyri</taxon>
        <taxon>Methanopyrales</taxon>
        <taxon>Methanopyraceae</taxon>
        <taxon>Methanopyrus</taxon>
    </lineage>
</organism>
<feature type="transmembrane region" description="Helical" evidence="7">
    <location>
        <begin position="76"/>
        <end position="98"/>
    </location>
</feature>
<dbReference type="InterPro" id="IPR051684">
    <property type="entry name" value="Electron_Trans/Redox"/>
</dbReference>
<evidence type="ECO:0000256" key="5">
    <source>
        <dbReference type="ARBA" id="ARBA00023004"/>
    </source>
</evidence>
<dbReference type="GeneID" id="1477284"/>
<name>Q8TW53_METKA</name>
<keyword evidence="5" id="KW-0408">Iron</keyword>
<evidence type="ECO:0000256" key="1">
    <source>
        <dbReference type="ARBA" id="ARBA00022448"/>
    </source>
</evidence>
<gene>
    <name evidence="9" type="ordered locus">MK1183</name>
</gene>
<dbReference type="PaxDb" id="190192-MK1183"/>
<reference evidence="9 10" key="1">
    <citation type="journal article" date="2002" name="Proc. Natl. Acad. Sci. U.S.A.">
        <title>The complete genome of hyperthermophile Methanopyrus kandleri AV19 and monophyly of archaeal methanogens.</title>
        <authorList>
            <person name="Slesarev A.I."/>
            <person name="Mezhevaya K.V."/>
            <person name="Makarova K.S."/>
            <person name="Polushin N.N."/>
            <person name="Shcherbinina O.V."/>
            <person name="Shakhova V.V."/>
            <person name="Belova G.I."/>
            <person name="Aravind L."/>
            <person name="Natale D.A."/>
            <person name="Rogozin I.B."/>
            <person name="Tatusov R.L."/>
            <person name="Wolf Y.I."/>
            <person name="Stetter K.O."/>
            <person name="Malykh A.G."/>
            <person name="Koonin E.V."/>
            <person name="Kozyavkin S.A."/>
        </authorList>
    </citation>
    <scope>NUCLEOTIDE SEQUENCE [LARGE SCALE GENOMIC DNA]</scope>
    <source>
        <strain evidence="10">AV19 / DSM 6324 / JCM 9639 / NBRC 100938</strain>
    </source>
</reference>
<keyword evidence="1" id="KW-0813">Transport</keyword>
<evidence type="ECO:0000256" key="7">
    <source>
        <dbReference type="SAM" id="Phobius"/>
    </source>
</evidence>
<sequence>MEIRKLRVAVQLISAGVAAVGVAFGLKVVVPGIAAGCAGIIDTGTMLLALPVVAAGLVTLTQLAAVALVGWVVPAILVGGAVCGWICPLVLVQDALAGLGRKLGLTVHRPPGHGVLLYLRYVILAATLVLGPFAAYKLWYKICPMHYLSYILLGRQEIGLYSVLKMSAAFGILGASVFVPRFVCRYICPVGVLLRLANGWSLLDPLLKGKTEIVRKGCKGCKVCTVCPKALDPADAFPNDFDCMRCGRCLDCPIHLKMVGEG</sequence>
<dbReference type="SUPFAM" id="SSF54862">
    <property type="entry name" value="4Fe-4S ferredoxins"/>
    <property type="match status" value="1"/>
</dbReference>
<dbReference type="GO" id="GO:0046872">
    <property type="term" value="F:metal ion binding"/>
    <property type="evidence" value="ECO:0007669"/>
    <property type="project" value="UniProtKB-KW"/>
</dbReference>
<evidence type="ECO:0000256" key="4">
    <source>
        <dbReference type="ARBA" id="ARBA00022982"/>
    </source>
</evidence>
<dbReference type="HOGENOM" id="CLU_1060115_0_0_2"/>
<proteinExistence type="predicted"/>
<keyword evidence="10" id="KW-1185">Reference proteome</keyword>
<dbReference type="GO" id="GO:0051539">
    <property type="term" value="F:4 iron, 4 sulfur cluster binding"/>
    <property type="evidence" value="ECO:0007669"/>
    <property type="project" value="UniProtKB-KW"/>
</dbReference>
<dbReference type="KEGG" id="mka:MK1183"/>
<evidence type="ECO:0000256" key="3">
    <source>
        <dbReference type="ARBA" id="ARBA00022723"/>
    </source>
</evidence>
<feature type="transmembrane region" description="Helical" evidence="7">
    <location>
        <begin position="160"/>
        <end position="179"/>
    </location>
</feature>
<evidence type="ECO:0000313" key="9">
    <source>
        <dbReference type="EMBL" id="AAM02396.1"/>
    </source>
</evidence>
<feature type="transmembrane region" description="Helical" evidence="7">
    <location>
        <begin position="118"/>
        <end position="139"/>
    </location>
</feature>
<dbReference type="InterPro" id="IPR017896">
    <property type="entry name" value="4Fe4S_Fe-S-bd"/>
</dbReference>
<dbReference type="Pfam" id="PF12801">
    <property type="entry name" value="Fer4_5"/>
    <property type="match status" value="2"/>
</dbReference>
<dbReference type="EnsemblBacteria" id="AAM02396">
    <property type="protein sequence ID" value="AAM02396"/>
    <property type="gene ID" value="MK1183"/>
</dbReference>
<protein>
    <submittedName>
        <fullName evidence="9">Polyferredoxin</fullName>
    </submittedName>
</protein>
<dbReference type="OrthoDB" id="23833at2157"/>
<keyword evidence="3" id="KW-0479">Metal-binding</keyword>
<keyword evidence="7" id="KW-0472">Membrane</keyword>
<dbReference type="GO" id="GO:0005886">
    <property type="term" value="C:plasma membrane"/>
    <property type="evidence" value="ECO:0007669"/>
    <property type="project" value="TreeGrafter"/>
</dbReference>
<dbReference type="STRING" id="190192.MK1183"/>
<accession>Q8TW53</accession>
<keyword evidence="7" id="KW-0812">Transmembrane</keyword>
<evidence type="ECO:0000256" key="6">
    <source>
        <dbReference type="ARBA" id="ARBA00023014"/>
    </source>
</evidence>